<dbReference type="AlphaFoldDB" id="A0A0W0U1M0"/>
<evidence type="ECO:0000313" key="4">
    <source>
        <dbReference type="Proteomes" id="UP000054698"/>
    </source>
</evidence>
<dbReference type="PATRIC" id="fig|453.4.peg.1102"/>
<evidence type="ECO:0000313" key="3">
    <source>
        <dbReference type="EMBL" id="SPX61227.1"/>
    </source>
</evidence>
<protein>
    <submittedName>
        <fullName evidence="2">Uncharacterized protein</fullName>
    </submittedName>
</protein>
<evidence type="ECO:0000313" key="2">
    <source>
        <dbReference type="EMBL" id="KTD01419.1"/>
    </source>
</evidence>
<dbReference type="STRING" id="453.Lfee_1023"/>
<dbReference type="Proteomes" id="UP000054698">
    <property type="component" value="Unassembled WGS sequence"/>
</dbReference>
<organism evidence="2 4">
    <name type="scientific">Legionella feeleii</name>
    <dbReference type="NCBI Taxonomy" id="453"/>
    <lineage>
        <taxon>Bacteria</taxon>
        <taxon>Pseudomonadati</taxon>
        <taxon>Pseudomonadota</taxon>
        <taxon>Gammaproteobacteria</taxon>
        <taxon>Legionellales</taxon>
        <taxon>Legionellaceae</taxon>
        <taxon>Legionella</taxon>
    </lineage>
</organism>
<accession>A0A0W0U1M0</accession>
<sequence length="67" mass="7239">MSTGNVPDSKLVNKVIERVKGQDQRNNAPVTAAQWPTQGGLFGRVNRNAPDDQEPAADAPATIVNRR</sequence>
<name>A0A0W0U1M0_9GAMM</name>
<dbReference type="RefSeq" id="WP_058444566.1">
    <property type="nucleotide sequence ID" value="NZ_CAAAHT010000008.1"/>
</dbReference>
<dbReference type="EMBL" id="LNYB01000031">
    <property type="protein sequence ID" value="KTD01419.1"/>
    <property type="molecule type" value="Genomic_DNA"/>
</dbReference>
<dbReference type="EMBL" id="UASS01000018">
    <property type="protein sequence ID" value="SPX61227.1"/>
    <property type="molecule type" value="Genomic_DNA"/>
</dbReference>
<proteinExistence type="predicted"/>
<reference evidence="3 5" key="2">
    <citation type="submission" date="2018-06" db="EMBL/GenBank/DDBJ databases">
        <authorList>
            <consortium name="Pathogen Informatics"/>
            <person name="Doyle S."/>
        </authorList>
    </citation>
    <scope>NUCLEOTIDE SEQUENCE [LARGE SCALE GENOMIC DNA]</scope>
    <source>
        <strain evidence="3 5">NCTC12022</strain>
    </source>
</reference>
<feature type="region of interest" description="Disordered" evidence="1">
    <location>
        <begin position="37"/>
        <end position="67"/>
    </location>
</feature>
<dbReference type="OrthoDB" id="9968213at2"/>
<gene>
    <name evidence="2" type="ORF">Lfee_1023</name>
    <name evidence="3" type="ORF">NCTC12022_01967</name>
</gene>
<reference evidence="2 4" key="1">
    <citation type="submission" date="2015-11" db="EMBL/GenBank/DDBJ databases">
        <title>Genomic analysis of 38 Legionella species identifies large and diverse effector repertoires.</title>
        <authorList>
            <person name="Burstein D."/>
            <person name="Amaro F."/>
            <person name="Zusman T."/>
            <person name="Lifshitz Z."/>
            <person name="Cohen O."/>
            <person name="Gilbert J.A."/>
            <person name="Pupko T."/>
            <person name="Shuman H.A."/>
            <person name="Segal G."/>
        </authorList>
    </citation>
    <scope>NUCLEOTIDE SEQUENCE [LARGE SCALE GENOMIC DNA]</scope>
    <source>
        <strain evidence="2 4">WO-44C</strain>
    </source>
</reference>
<dbReference type="Proteomes" id="UP000251942">
    <property type="component" value="Unassembled WGS sequence"/>
</dbReference>
<evidence type="ECO:0000256" key="1">
    <source>
        <dbReference type="SAM" id="MobiDB-lite"/>
    </source>
</evidence>
<evidence type="ECO:0000313" key="5">
    <source>
        <dbReference type="Proteomes" id="UP000251942"/>
    </source>
</evidence>
<keyword evidence="4" id="KW-1185">Reference proteome</keyword>